<name>A0A4R6RMG0_9HYPH</name>
<sequence length="379" mass="41126">MAASHYAGDTGKGHMSANGRIRPMRPDDVEAVGKLFMQVFRQSEAPPSRALSDYFRLVCFGAPAYGEDVGSIVHEDAEGVVDGAITITPIRFVCGDMVLTGRELANYMADDTKGRKGATDLALTLRARNQDLAFSETARPVSADMVKAMGAVILPIQSLEWTRVFRPCGAVVRLMQRRGGVYARIPAMPLAKLGDLVATRVFKRLDPPREGVVAGPVERDEFVALAPQMVAHYGLRPLWEPAELNWLIDRAAERTRNGPLVLRKVTDGRGTVIGLAAYLGGPGMIANVLNILARKNREVEVIGALLALMDAEGNVAARGTAQPIQLEAMCRIPGMLFRHNAYSYVLSKHAAVVDAARRNDIYMGGLAGEGWSRLVSETF</sequence>
<protein>
    <recommendedName>
        <fullName evidence="4">GNAT family N-acetyltransferase</fullName>
    </recommendedName>
</protein>
<organism evidence="2 3">
    <name type="scientific">Oharaeibacter diazotrophicus</name>
    <dbReference type="NCBI Taxonomy" id="1920512"/>
    <lineage>
        <taxon>Bacteria</taxon>
        <taxon>Pseudomonadati</taxon>
        <taxon>Pseudomonadota</taxon>
        <taxon>Alphaproteobacteria</taxon>
        <taxon>Hyphomicrobiales</taxon>
        <taxon>Pleomorphomonadaceae</taxon>
        <taxon>Oharaeibacter</taxon>
    </lineage>
</organism>
<dbReference type="EMBL" id="SNXY01000006">
    <property type="protein sequence ID" value="TDP86956.1"/>
    <property type="molecule type" value="Genomic_DNA"/>
</dbReference>
<evidence type="ECO:0000256" key="1">
    <source>
        <dbReference type="SAM" id="MobiDB-lite"/>
    </source>
</evidence>
<evidence type="ECO:0000313" key="2">
    <source>
        <dbReference type="EMBL" id="TDP86956.1"/>
    </source>
</evidence>
<keyword evidence="3" id="KW-1185">Reference proteome</keyword>
<dbReference type="Proteomes" id="UP000294547">
    <property type="component" value="Unassembled WGS sequence"/>
</dbReference>
<feature type="region of interest" description="Disordered" evidence="1">
    <location>
        <begin position="1"/>
        <end position="23"/>
    </location>
</feature>
<proteinExistence type="predicted"/>
<comment type="caution">
    <text evidence="2">The sequence shown here is derived from an EMBL/GenBank/DDBJ whole genome shotgun (WGS) entry which is preliminary data.</text>
</comment>
<accession>A0A4R6RMG0</accession>
<gene>
    <name evidence="2" type="ORF">EDD54_0841</name>
</gene>
<evidence type="ECO:0000313" key="3">
    <source>
        <dbReference type="Proteomes" id="UP000294547"/>
    </source>
</evidence>
<dbReference type="AlphaFoldDB" id="A0A4R6RMG0"/>
<evidence type="ECO:0008006" key="4">
    <source>
        <dbReference type="Google" id="ProtNLM"/>
    </source>
</evidence>
<reference evidence="2 3" key="1">
    <citation type="submission" date="2019-03" db="EMBL/GenBank/DDBJ databases">
        <title>Genomic Encyclopedia of Type Strains, Phase IV (KMG-IV): sequencing the most valuable type-strain genomes for metagenomic binning, comparative biology and taxonomic classification.</title>
        <authorList>
            <person name="Goeker M."/>
        </authorList>
    </citation>
    <scope>NUCLEOTIDE SEQUENCE [LARGE SCALE GENOMIC DNA]</scope>
    <source>
        <strain evidence="2 3">DSM 102969</strain>
    </source>
</reference>